<comment type="caution">
    <text evidence="2">The sequence shown here is derived from an EMBL/GenBank/DDBJ whole genome shotgun (WGS) entry which is preliminary data.</text>
</comment>
<feature type="signal peptide" evidence="1">
    <location>
        <begin position="1"/>
        <end position="25"/>
    </location>
</feature>
<keyword evidence="1" id="KW-0732">Signal</keyword>
<dbReference type="RefSeq" id="WP_127804001.1">
    <property type="nucleotide sequence ID" value="NZ_SACY01000003.1"/>
</dbReference>
<dbReference type="Proteomes" id="UP000282832">
    <property type="component" value="Unassembled WGS sequence"/>
</dbReference>
<dbReference type="EMBL" id="SACY01000003">
    <property type="protein sequence ID" value="RVU24874.1"/>
    <property type="molecule type" value="Genomic_DNA"/>
</dbReference>
<gene>
    <name evidence="2" type="ORF">EOJ36_07655</name>
</gene>
<protein>
    <submittedName>
        <fullName evidence="2">DUF4292 domain-containing protein</fullName>
    </submittedName>
</protein>
<dbReference type="AlphaFoldDB" id="A0A437PRJ2"/>
<reference evidence="2 3" key="1">
    <citation type="submission" date="2019-01" db="EMBL/GenBank/DDBJ databases">
        <authorList>
            <person name="Chen W.-M."/>
        </authorList>
    </citation>
    <scope>NUCLEOTIDE SEQUENCE [LARGE SCALE GENOMIC DNA]</scope>
    <source>
        <strain evidence="2 3">FSY-15</strain>
    </source>
</reference>
<sequence length="286" mass="32970">MYLVKRPKFTGFYFIFAMLVLTSCAKQTLSPQTFSDSTEVQSLQVIRSVDSLKAVEPEKSSLVEPVTDSKNILDELSFTYLKAKSKVSWKSDKNTDNYTVDIRAKKDSIIWMNISVSMISGANGLFTKEKVQFYDKINDKYLSWSYDSLSTMLGFKVDFGIIQSLIIGNEPFKKNNSRVIRENENFIIQQEEGKVKIDNFVGPNRKLKKLLMKEDASENKMQLDFEDFSQINQSLFPFSSQITLDVKNKENELKKTIISIKYSKVELLETPLAFPFKVPEKYLKNK</sequence>
<evidence type="ECO:0000256" key="1">
    <source>
        <dbReference type="SAM" id="SignalP"/>
    </source>
</evidence>
<proteinExistence type="predicted"/>
<dbReference type="InterPro" id="IPR025634">
    <property type="entry name" value="DUF4292"/>
</dbReference>
<dbReference type="OrthoDB" id="849114at2"/>
<feature type="chain" id="PRO_5019557447" evidence="1">
    <location>
        <begin position="26"/>
        <end position="286"/>
    </location>
</feature>
<keyword evidence="3" id="KW-1185">Reference proteome</keyword>
<dbReference type="Pfam" id="PF14125">
    <property type="entry name" value="DUF4292"/>
    <property type="match status" value="1"/>
</dbReference>
<evidence type="ECO:0000313" key="3">
    <source>
        <dbReference type="Proteomes" id="UP000282832"/>
    </source>
</evidence>
<organism evidence="2 3">
    <name type="scientific">Sandaracinomonas limnophila</name>
    <dbReference type="NCBI Taxonomy" id="1862386"/>
    <lineage>
        <taxon>Bacteria</taxon>
        <taxon>Pseudomonadati</taxon>
        <taxon>Bacteroidota</taxon>
        <taxon>Cytophagia</taxon>
        <taxon>Cytophagales</taxon>
        <taxon>Flectobacillaceae</taxon>
        <taxon>Sandaracinomonas</taxon>
    </lineage>
</organism>
<name>A0A437PRJ2_9BACT</name>
<evidence type="ECO:0000313" key="2">
    <source>
        <dbReference type="EMBL" id="RVU24874.1"/>
    </source>
</evidence>
<accession>A0A437PRJ2</accession>
<dbReference type="PROSITE" id="PS51257">
    <property type="entry name" value="PROKAR_LIPOPROTEIN"/>
    <property type="match status" value="1"/>
</dbReference>